<organism evidence="2 3">
    <name type="scientific">Aspergillus pseudodeflectus</name>
    <dbReference type="NCBI Taxonomy" id="176178"/>
    <lineage>
        <taxon>Eukaryota</taxon>
        <taxon>Fungi</taxon>
        <taxon>Dikarya</taxon>
        <taxon>Ascomycota</taxon>
        <taxon>Pezizomycotina</taxon>
        <taxon>Eurotiomycetes</taxon>
        <taxon>Eurotiomycetidae</taxon>
        <taxon>Eurotiales</taxon>
        <taxon>Aspergillaceae</taxon>
        <taxon>Aspergillus</taxon>
        <taxon>Aspergillus subgen. Nidulantes</taxon>
    </lineage>
</organism>
<keyword evidence="1" id="KW-1133">Transmembrane helix</keyword>
<evidence type="ECO:0000256" key="1">
    <source>
        <dbReference type="SAM" id="Phobius"/>
    </source>
</evidence>
<protein>
    <submittedName>
        <fullName evidence="2">Uncharacterized protein</fullName>
    </submittedName>
</protein>
<gene>
    <name evidence="2" type="ORF">BJX68DRAFT_76435</name>
</gene>
<name>A0ABR4KFC2_9EURO</name>
<evidence type="ECO:0000313" key="2">
    <source>
        <dbReference type="EMBL" id="KAL2850975.1"/>
    </source>
</evidence>
<dbReference type="RefSeq" id="XP_070899618.1">
    <property type="nucleotide sequence ID" value="XM_071049730.1"/>
</dbReference>
<dbReference type="Proteomes" id="UP001610444">
    <property type="component" value="Unassembled WGS sequence"/>
</dbReference>
<evidence type="ECO:0000313" key="3">
    <source>
        <dbReference type="Proteomes" id="UP001610444"/>
    </source>
</evidence>
<dbReference type="GeneID" id="98164894"/>
<sequence length="135" mass="14935">MPEPASTTQLLHRPFFPLYSIRVSRGPQGSRVQARRSDLALHPWFLHSPALFLSTTLLLTPAFYYYSSVFIIIGLCFIMPPSFFRLGFYRPPSRADAIGTLCLHLLPAFSSTLSSSSYPLPLSLSIATATVSPSL</sequence>
<proteinExistence type="predicted"/>
<keyword evidence="3" id="KW-1185">Reference proteome</keyword>
<keyword evidence="1" id="KW-0472">Membrane</keyword>
<comment type="caution">
    <text evidence="2">The sequence shown here is derived from an EMBL/GenBank/DDBJ whole genome shotgun (WGS) entry which is preliminary data.</text>
</comment>
<reference evidence="2 3" key="1">
    <citation type="submission" date="2024-07" db="EMBL/GenBank/DDBJ databases">
        <title>Section-level genome sequencing and comparative genomics of Aspergillus sections Usti and Cavernicolus.</title>
        <authorList>
            <consortium name="Lawrence Berkeley National Laboratory"/>
            <person name="Nybo J.L."/>
            <person name="Vesth T.C."/>
            <person name="Theobald S."/>
            <person name="Frisvad J.C."/>
            <person name="Larsen T.O."/>
            <person name="Kjaerboelling I."/>
            <person name="Rothschild-Mancinelli K."/>
            <person name="Lyhne E.K."/>
            <person name="Kogle M.E."/>
            <person name="Barry K."/>
            <person name="Clum A."/>
            <person name="Na H."/>
            <person name="Ledsgaard L."/>
            <person name="Lin J."/>
            <person name="Lipzen A."/>
            <person name="Kuo A."/>
            <person name="Riley R."/>
            <person name="Mondo S."/>
            <person name="LaButti K."/>
            <person name="Haridas S."/>
            <person name="Pangalinan J."/>
            <person name="Salamov A.A."/>
            <person name="Simmons B.A."/>
            <person name="Magnuson J.K."/>
            <person name="Chen J."/>
            <person name="Drula E."/>
            <person name="Henrissat B."/>
            <person name="Wiebenga A."/>
            <person name="Lubbers R.J."/>
            <person name="Gomes A.C."/>
            <person name="Macurrencykelacurrency M.R."/>
            <person name="Stajich J."/>
            <person name="Grigoriev I.V."/>
            <person name="Mortensen U.H."/>
            <person name="De vries R.P."/>
            <person name="Baker S.E."/>
            <person name="Andersen M.R."/>
        </authorList>
    </citation>
    <scope>NUCLEOTIDE SEQUENCE [LARGE SCALE GENOMIC DNA]</scope>
    <source>
        <strain evidence="2 3">CBS 756.74</strain>
    </source>
</reference>
<accession>A0ABR4KFC2</accession>
<keyword evidence="1" id="KW-0812">Transmembrane</keyword>
<dbReference type="EMBL" id="JBFXLR010000019">
    <property type="protein sequence ID" value="KAL2850975.1"/>
    <property type="molecule type" value="Genomic_DNA"/>
</dbReference>
<feature type="transmembrane region" description="Helical" evidence="1">
    <location>
        <begin position="63"/>
        <end position="84"/>
    </location>
</feature>